<reference evidence="10 11" key="2">
    <citation type="journal article" date="2014" name="BMC Genomics">
        <title>An improved genome of the model marine alga Ostreococcus tauri unfolds by assessing Illumina de novo assemblies.</title>
        <authorList>
            <person name="Blanc-Mathieu R."/>
            <person name="Verhelst B."/>
            <person name="Derelle E."/>
            <person name="Rombauts S."/>
            <person name="Bouget F.Y."/>
            <person name="Carre I."/>
            <person name="Chateau A."/>
            <person name="Eyre-Walker A."/>
            <person name="Grimsley N."/>
            <person name="Moreau H."/>
            <person name="Piegu B."/>
            <person name="Rivals E."/>
            <person name="Schackwitz W."/>
            <person name="Van de Peer Y."/>
            <person name="Piganeau G."/>
        </authorList>
    </citation>
    <scope>NUCLEOTIDE SEQUENCE [LARGE SCALE GENOMIC DNA]</scope>
    <source>
        <strain evidence="11">OTTH 0595 / CCAP 157/2 / RCC745</strain>
    </source>
</reference>
<keyword evidence="4" id="KW-0949">S-adenosyl-L-methionine</keyword>
<dbReference type="OrthoDB" id="10248867at2759"/>
<dbReference type="GeneID" id="9831848"/>
<dbReference type="InParanoid" id="Q010T8"/>
<proteinExistence type="predicted"/>
<dbReference type="PANTHER" id="PTHR12189:SF2">
    <property type="entry name" value="MRNA CAP GUANINE-N7 METHYLTRANSFERASE"/>
    <property type="match status" value="1"/>
</dbReference>
<dbReference type="InterPro" id="IPR039753">
    <property type="entry name" value="RG7MT1"/>
</dbReference>
<dbReference type="AlphaFoldDB" id="Q010T8"/>
<dbReference type="GO" id="GO:0005634">
    <property type="term" value="C:nucleus"/>
    <property type="evidence" value="ECO:0007669"/>
    <property type="project" value="TreeGrafter"/>
</dbReference>
<dbReference type="PANTHER" id="PTHR12189">
    <property type="entry name" value="MRNA GUANINE-7- METHYLTRANSFERASE"/>
    <property type="match status" value="1"/>
</dbReference>
<evidence type="ECO:0000313" key="10">
    <source>
        <dbReference type="EMBL" id="CAL55592.1"/>
    </source>
</evidence>
<dbReference type="EMBL" id="CAID01000009">
    <property type="protein sequence ID" value="CAL55592.1"/>
    <property type="molecule type" value="Genomic_DNA"/>
</dbReference>
<dbReference type="Gene3D" id="3.40.50.150">
    <property type="entry name" value="Vaccinia Virus protein VP39"/>
    <property type="match status" value="1"/>
</dbReference>
<dbReference type="KEGG" id="ota:OT_ostta09g04380"/>
<feature type="domain" description="MRNA cap 0 methyltransferase" evidence="9">
    <location>
        <begin position="86"/>
        <end position="364"/>
    </location>
</feature>
<keyword evidence="5" id="KW-0694">RNA-binding</keyword>
<evidence type="ECO:0000313" key="11">
    <source>
        <dbReference type="Proteomes" id="UP000009170"/>
    </source>
</evidence>
<keyword evidence="3" id="KW-0808">Transferase</keyword>
<accession>Q010T8</accession>
<sequence>MTLKRGREPANEGEGDGDGDDARARASGTRDAEEHRGVRVRAEDDVPTTKDGVDFERDVAKDEAANAVARHYSSRSNQSHGERRKSVIYRLRCLNNWIKSTQLSSRVRENDRVMDLACGKGGDLKKYARAKVGFYVGVDIALESVRRDAVKRYNGEHANEFPAVFIAGDAFVVDLAEVLPEHQRTLDVISCQFAIHYSLSTEQRARRALRNVCKMLRPGGYFIGTTVDSNVLVRKLREADGLAFWNPVYEVEFDDTFKDKTFPASKTGGFGIEYTFTLADAVTKCRECMVPKDVWVSLAAEYGLELVEWQNFHDYVHSQLHGKETRERAGGLWSQVMGDEGENTLTDEEWEAAYLYCTFVFRMSGSPESAASAVFNRKPVPEKRKIEQSDVLVLEGAA</sequence>
<evidence type="ECO:0000256" key="4">
    <source>
        <dbReference type="ARBA" id="ARBA00022691"/>
    </source>
</evidence>
<evidence type="ECO:0000256" key="5">
    <source>
        <dbReference type="ARBA" id="ARBA00022884"/>
    </source>
</evidence>
<dbReference type="InterPro" id="IPR029063">
    <property type="entry name" value="SAM-dependent_MTases_sf"/>
</dbReference>
<dbReference type="FunCoup" id="Q010T8">
    <property type="interactions" value="1898"/>
</dbReference>
<evidence type="ECO:0000259" key="9">
    <source>
        <dbReference type="PROSITE" id="PS51562"/>
    </source>
</evidence>
<comment type="catalytic activity">
    <reaction evidence="7">
        <text>a 5'-end (5'-triphosphoguanosine)-ribonucleoside in mRNA + S-adenosyl-L-methionine = a 5'-end (N(7)-methyl 5'-triphosphoguanosine)-ribonucleoside in mRNA + S-adenosyl-L-homocysteine</text>
        <dbReference type="Rhea" id="RHEA:67008"/>
        <dbReference type="Rhea" id="RHEA-COMP:17166"/>
        <dbReference type="Rhea" id="RHEA-COMP:17167"/>
        <dbReference type="ChEBI" id="CHEBI:57856"/>
        <dbReference type="ChEBI" id="CHEBI:59789"/>
        <dbReference type="ChEBI" id="CHEBI:156461"/>
        <dbReference type="ChEBI" id="CHEBI:167617"/>
        <dbReference type="EC" id="2.1.1.56"/>
    </reaction>
</comment>
<dbReference type="GO" id="GO:0004482">
    <property type="term" value="F:mRNA 5'-cap (guanine-N7-)-methyltransferase activity"/>
    <property type="evidence" value="ECO:0007669"/>
    <property type="project" value="UniProtKB-EC"/>
</dbReference>
<comment type="caution">
    <text evidence="10">The sequence shown here is derived from an EMBL/GenBank/DDBJ whole genome shotgun (WGS) entry which is preliminary data.</text>
</comment>
<evidence type="ECO:0000256" key="6">
    <source>
        <dbReference type="ARBA" id="ARBA00023042"/>
    </source>
</evidence>
<dbReference type="CDD" id="cd02440">
    <property type="entry name" value="AdoMet_MTases"/>
    <property type="match status" value="1"/>
</dbReference>
<protein>
    <recommendedName>
        <fullName evidence="1">mRNA (guanine-N(7))-methyltransferase</fullName>
        <ecNumber evidence="1">2.1.1.56</ecNumber>
    </recommendedName>
</protein>
<keyword evidence="6" id="KW-0506">mRNA capping</keyword>
<dbReference type="Pfam" id="PF03291">
    <property type="entry name" value="mRNA_G-N7_MeTrfase"/>
    <property type="match status" value="1"/>
</dbReference>
<evidence type="ECO:0000256" key="3">
    <source>
        <dbReference type="ARBA" id="ARBA00022679"/>
    </source>
</evidence>
<evidence type="ECO:0000256" key="1">
    <source>
        <dbReference type="ARBA" id="ARBA00011926"/>
    </source>
</evidence>
<dbReference type="GO" id="GO:0003723">
    <property type="term" value="F:RNA binding"/>
    <property type="evidence" value="ECO:0007669"/>
    <property type="project" value="UniProtKB-KW"/>
</dbReference>
<gene>
    <name evidence="10" type="ORF">OT_ostta09g04380</name>
</gene>
<keyword evidence="11" id="KW-1185">Reference proteome</keyword>
<keyword evidence="2" id="KW-0489">Methyltransferase</keyword>
<evidence type="ECO:0000256" key="2">
    <source>
        <dbReference type="ARBA" id="ARBA00022603"/>
    </source>
</evidence>
<dbReference type="EC" id="2.1.1.56" evidence="1"/>
<dbReference type="SUPFAM" id="SSF53335">
    <property type="entry name" value="S-adenosyl-L-methionine-dependent methyltransferases"/>
    <property type="match status" value="1"/>
</dbReference>
<reference evidence="11" key="1">
    <citation type="journal article" date="2006" name="Proc. Natl. Acad. Sci. U.S.A.">
        <title>Genome analysis of the smallest free-living eukaryote Ostreococcus tauri unveils many unique features.</title>
        <authorList>
            <person name="Derelle E."/>
            <person name="Ferraz C."/>
            <person name="Rombauts S."/>
            <person name="Rouze P."/>
            <person name="Worden A.Z."/>
            <person name="Robbens S."/>
            <person name="Partensky F."/>
            <person name="Degroeve S."/>
            <person name="Echeynie S."/>
            <person name="Cooke R."/>
            <person name="Saeys Y."/>
            <person name="Wuyts J."/>
            <person name="Jabbari K."/>
            <person name="Bowler C."/>
            <person name="Panaud O."/>
            <person name="Piegu B."/>
            <person name="Ball S.G."/>
            <person name="Ral J.-P."/>
            <person name="Bouget F.-Y."/>
            <person name="Piganeau G."/>
            <person name="De Baets B."/>
            <person name="Picard A."/>
            <person name="Delseny M."/>
            <person name="Demaille J."/>
            <person name="Van de Peer Y."/>
            <person name="Moreau H."/>
        </authorList>
    </citation>
    <scope>NUCLEOTIDE SEQUENCE [LARGE SCALE GENOMIC DNA]</scope>
    <source>
        <strain evidence="11">OTTH 0595 / CCAP 157/2 / RCC745</strain>
    </source>
</reference>
<feature type="compositionally biased region" description="Basic and acidic residues" evidence="8">
    <location>
        <begin position="20"/>
        <end position="58"/>
    </location>
</feature>
<dbReference type="RefSeq" id="XP_003081423.1">
    <property type="nucleotide sequence ID" value="XM_003081375.1"/>
</dbReference>
<dbReference type="Proteomes" id="UP000009170">
    <property type="component" value="Unassembled WGS sequence"/>
</dbReference>
<name>Q010T8_OSTTA</name>
<keyword evidence="6" id="KW-0507">mRNA processing</keyword>
<organism evidence="10 11">
    <name type="scientific">Ostreococcus tauri</name>
    <name type="common">Marine green alga</name>
    <dbReference type="NCBI Taxonomy" id="70448"/>
    <lineage>
        <taxon>Eukaryota</taxon>
        <taxon>Viridiplantae</taxon>
        <taxon>Chlorophyta</taxon>
        <taxon>Mamiellophyceae</taxon>
        <taxon>Mamiellales</taxon>
        <taxon>Bathycoccaceae</taxon>
        <taxon>Ostreococcus</taxon>
    </lineage>
</organism>
<dbReference type="InterPro" id="IPR004971">
    <property type="entry name" value="mRNA_G-N7_MeTrfase_dom"/>
</dbReference>
<feature type="compositionally biased region" description="Basic and acidic residues" evidence="8">
    <location>
        <begin position="1"/>
        <end position="10"/>
    </location>
</feature>
<dbReference type="OMA" id="LITGDCF"/>
<dbReference type="STRING" id="70448.Q010T8"/>
<dbReference type="PROSITE" id="PS51562">
    <property type="entry name" value="RNA_CAP0_MT"/>
    <property type="match status" value="1"/>
</dbReference>
<evidence type="ECO:0000256" key="8">
    <source>
        <dbReference type="SAM" id="MobiDB-lite"/>
    </source>
</evidence>
<evidence type="ECO:0000256" key="7">
    <source>
        <dbReference type="ARBA" id="ARBA00044712"/>
    </source>
</evidence>
<feature type="region of interest" description="Disordered" evidence="8">
    <location>
        <begin position="1"/>
        <end position="58"/>
    </location>
</feature>